<name>A0A835D6L1_TETSI</name>
<protein>
    <submittedName>
        <fullName evidence="2">Uncharacterized protein</fullName>
    </submittedName>
</protein>
<keyword evidence="3" id="KW-1185">Reference proteome</keyword>
<dbReference type="PANTHER" id="PTHR33237">
    <property type="entry name" value="F2P16.13 PROTEIN-RELATED"/>
    <property type="match status" value="1"/>
</dbReference>
<dbReference type="Proteomes" id="UP000655225">
    <property type="component" value="Unassembled WGS sequence"/>
</dbReference>
<feature type="compositionally biased region" description="Basic and acidic residues" evidence="1">
    <location>
        <begin position="71"/>
        <end position="84"/>
    </location>
</feature>
<sequence>MVRLEPVNGLFVSVSALIALCVKQANRVSRRFGTGRGGSKTSPKSPLSPSKQLLTTISNKAIPFLHKKRSSKESEAGDGEKAEEGFGDGGLWQRDILMGEKCQPPDFSGVIYYDINGNKLSELPPRSPRNSPLPRFSSPEAKHENYYN</sequence>
<dbReference type="AlphaFoldDB" id="A0A835D6L1"/>
<comment type="caution">
    <text evidence="2">The sequence shown here is derived from an EMBL/GenBank/DDBJ whole genome shotgun (WGS) entry which is preliminary data.</text>
</comment>
<evidence type="ECO:0000313" key="3">
    <source>
        <dbReference type="Proteomes" id="UP000655225"/>
    </source>
</evidence>
<evidence type="ECO:0000256" key="1">
    <source>
        <dbReference type="SAM" id="MobiDB-lite"/>
    </source>
</evidence>
<evidence type="ECO:0000313" key="2">
    <source>
        <dbReference type="EMBL" id="KAF8389807.1"/>
    </source>
</evidence>
<feature type="region of interest" description="Disordered" evidence="1">
    <location>
        <begin position="31"/>
        <end position="90"/>
    </location>
</feature>
<dbReference type="EMBL" id="JABCRI010000018">
    <property type="protein sequence ID" value="KAF8389807.1"/>
    <property type="molecule type" value="Genomic_DNA"/>
</dbReference>
<feature type="compositionally biased region" description="Low complexity" evidence="1">
    <location>
        <begin position="120"/>
        <end position="139"/>
    </location>
</feature>
<dbReference type="OrthoDB" id="755532at2759"/>
<reference evidence="2 3" key="1">
    <citation type="submission" date="2020-04" db="EMBL/GenBank/DDBJ databases">
        <title>Plant Genome Project.</title>
        <authorList>
            <person name="Zhang R.-G."/>
        </authorList>
    </citation>
    <scope>NUCLEOTIDE SEQUENCE [LARGE SCALE GENOMIC DNA]</scope>
    <source>
        <strain evidence="2">YNK0</strain>
        <tissue evidence="2">Leaf</tissue>
    </source>
</reference>
<organism evidence="2 3">
    <name type="scientific">Tetracentron sinense</name>
    <name type="common">Spur-leaf</name>
    <dbReference type="NCBI Taxonomy" id="13715"/>
    <lineage>
        <taxon>Eukaryota</taxon>
        <taxon>Viridiplantae</taxon>
        <taxon>Streptophyta</taxon>
        <taxon>Embryophyta</taxon>
        <taxon>Tracheophyta</taxon>
        <taxon>Spermatophyta</taxon>
        <taxon>Magnoliopsida</taxon>
        <taxon>Trochodendrales</taxon>
        <taxon>Trochodendraceae</taxon>
        <taxon>Tetracentron</taxon>
    </lineage>
</organism>
<accession>A0A835D6L1</accession>
<dbReference type="OMA" id="AICAKHA"/>
<feature type="region of interest" description="Disordered" evidence="1">
    <location>
        <begin position="119"/>
        <end position="148"/>
    </location>
</feature>
<proteinExistence type="predicted"/>
<gene>
    <name evidence="2" type="ORF">HHK36_024326</name>
</gene>
<feature type="compositionally biased region" description="Low complexity" evidence="1">
    <location>
        <begin position="39"/>
        <end position="56"/>
    </location>
</feature>
<dbReference type="PANTHER" id="PTHR33237:SF46">
    <property type="entry name" value="OS01G0606100 PROTEIN"/>
    <property type="match status" value="1"/>
</dbReference>